<evidence type="ECO:0000256" key="1">
    <source>
        <dbReference type="PROSITE-ProRule" id="PRU00169"/>
    </source>
</evidence>
<dbReference type="InterPro" id="IPR001789">
    <property type="entry name" value="Sig_transdc_resp-reg_receiver"/>
</dbReference>
<dbReference type="PANTHER" id="PTHR37299">
    <property type="entry name" value="TRANSCRIPTIONAL REGULATOR-RELATED"/>
    <property type="match status" value="1"/>
</dbReference>
<name>A0A1N6SXR8_9BACT</name>
<keyword evidence="1" id="KW-0597">Phosphoprotein</keyword>
<keyword evidence="5" id="KW-1185">Reference proteome</keyword>
<dbReference type="SMART" id="SM00448">
    <property type="entry name" value="REC"/>
    <property type="match status" value="1"/>
</dbReference>
<feature type="domain" description="HTH LytTR-type" evidence="3">
    <location>
        <begin position="141"/>
        <end position="236"/>
    </location>
</feature>
<dbReference type="STRING" id="1077936.SAMN05421545_0018"/>
<protein>
    <submittedName>
        <fullName evidence="4">Two component transcriptional regulator, LytTR family</fullName>
    </submittedName>
</protein>
<dbReference type="RefSeq" id="WP_076420261.1">
    <property type="nucleotide sequence ID" value="NZ_FTNM01000001.1"/>
</dbReference>
<dbReference type="SUPFAM" id="SSF52172">
    <property type="entry name" value="CheY-like"/>
    <property type="match status" value="1"/>
</dbReference>
<dbReference type="PROSITE" id="PS50930">
    <property type="entry name" value="HTH_LYTTR"/>
    <property type="match status" value="1"/>
</dbReference>
<dbReference type="SMART" id="SM00850">
    <property type="entry name" value="LytTR"/>
    <property type="match status" value="1"/>
</dbReference>
<feature type="domain" description="Response regulatory" evidence="2">
    <location>
        <begin position="3"/>
        <end position="116"/>
    </location>
</feature>
<evidence type="ECO:0000313" key="4">
    <source>
        <dbReference type="EMBL" id="SIQ45928.1"/>
    </source>
</evidence>
<reference evidence="5" key="1">
    <citation type="submission" date="2017-01" db="EMBL/GenBank/DDBJ databases">
        <authorList>
            <person name="Varghese N."/>
            <person name="Submissions S."/>
        </authorList>
    </citation>
    <scope>NUCLEOTIDE SEQUENCE [LARGE SCALE GENOMIC DNA]</scope>
    <source>
        <strain evidence="5">DM9</strain>
    </source>
</reference>
<dbReference type="Gene3D" id="3.40.50.2300">
    <property type="match status" value="1"/>
</dbReference>
<evidence type="ECO:0000313" key="5">
    <source>
        <dbReference type="Proteomes" id="UP000185924"/>
    </source>
</evidence>
<dbReference type="InterPro" id="IPR007492">
    <property type="entry name" value="LytTR_DNA-bd_dom"/>
</dbReference>
<gene>
    <name evidence="4" type="ORF">SAMN05421545_0018</name>
</gene>
<dbReference type="EMBL" id="FTNM01000001">
    <property type="protein sequence ID" value="SIQ45928.1"/>
    <property type="molecule type" value="Genomic_DNA"/>
</dbReference>
<dbReference type="PROSITE" id="PS50110">
    <property type="entry name" value="RESPONSE_REGULATORY"/>
    <property type="match status" value="1"/>
</dbReference>
<evidence type="ECO:0000259" key="3">
    <source>
        <dbReference type="PROSITE" id="PS50930"/>
    </source>
</evidence>
<evidence type="ECO:0000259" key="2">
    <source>
        <dbReference type="PROSITE" id="PS50110"/>
    </source>
</evidence>
<dbReference type="PANTHER" id="PTHR37299:SF1">
    <property type="entry name" value="STAGE 0 SPORULATION PROTEIN A HOMOLOG"/>
    <property type="match status" value="1"/>
</dbReference>
<sequence length="245" mass="27517">MITCYVVDDERHALEVLSRYIQNTPGLLLIGAEENPLQALDAIASGQLTADITFLDVDMPQLSGVDLAGLINSRTTVVFTTAYPDYAYQAFEKNAVDFLLKPISYERFLKGITKVKESLQPRQAIPAVEQNDGYFFIKTDVKGKFVRVNFEEISYVEAMQNYVRIQTATEKLTTYLSMKEVEEHLPATDFARVHKSFIVHLPKVKTVEGNQIVLSTGNVVPMGSSYRTALLDMINAKLLKSKRVN</sequence>
<dbReference type="OrthoDB" id="1646880at2"/>
<dbReference type="AlphaFoldDB" id="A0A1N6SXR8"/>
<dbReference type="InterPro" id="IPR011006">
    <property type="entry name" value="CheY-like_superfamily"/>
</dbReference>
<accession>A0A1N6SXR8</accession>
<proteinExistence type="predicted"/>
<feature type="modified residue" description="4-aspartylphosphate" evidence="1">
    <location>
        <position position="56"/>
    </location>
</feature>
<dbReference type="Pfam" id="PF04397">
    <property type="entry name" value="LytTR"/>
    <property type="match status" value="1"/>
</dbReference>
<dbReference type="GO" id="GO:0003677">
    <property type="term" value="F:DNA binding"/>
    <property type="evidence" value="ECO:0007669"/>
    <property type="project" value="InterPro"/>
</dbReference>
<dbReference type="Gene3D" id="2.40.50.1020">
    <property type="entry name" value="LytTr DNA-binding domain"/>
    <property type="match status" value="1"/>
</dbReference>
<dbReference type="Pfam" id="PF00072">
    <property type="entry name" value="Response_reg"/>
    <property type="match status" value="1"/>
</dbReference>
<organism evidence="4 5">
    <name type="scientific">Pontibacter lucknowensis</name>
    <dbReference type="NCBI Taxonomy" id="1077936"/>
    <lineage>
        <taxon>Bacteria</taxon>
        <taxon>Pseudomonadati</taxon>
        <taxon>Bacteroidota</taxon>
        <taxon>Cytophagia</taxon>
        <taxon>Cytophagales</taxon>
        <taxon>Hymenobacteraceae</taxon>
        <taxon>Pontibacter</taxon>
    </lineage>
</organism>
<dbReference type="Proteomes" id="UP000185924">
    <property type="component" value="Unassembled WGS sequence"/>
</dbReference>
<dbReference type="InterPro" id="IPR046947">
    <property type="entry name" value="LytR-like"/>
</dbReference>
<dbReference type="GO" id="GO:0000156">
    <property type="term" value="F:phosphorelay response regulator activity"/>
    <property type="evidence" value="ECO:0007669"/>
    <property type="project" value="InterPro"/>
</dbReference>